<evidence type="ECO:0000256" key="14">
    <source>
        <dbReference type="SAM" id="Phobius"/>
    </source>
</evidence>
<keyword evidence="3 14" id="KW-0812">Transmembrane</keyword>
<evidence type="ECO:0000256" key="1">
    <source>
        <dbReference type="ARBA" id="ARBA00004479"/>
    </source>
</evidence>
<comment type="catalytic activity">
    <reaction evidence="11">
        <text>O-phospho-L-tyrosyl-[protein] + H2O = L-tyrosyl-[protein] + phosphate</text>
        <dbReference type="Rhea" id="RHEA:10684"/>
        <dbReference type="Rhea" id="RHEA-COMP:10136"/>
        <dbReference type="Rhea" id="RHEA-COMP:20101"/>
        <dbReference type="ChEBI" id="CHEBI:15377"/>
        <dbReference type="ChEBI" id="CHEBI:43474"/>
        <dbReference type="ChEBI" id="CHEBI:46858"/>
        <dbReference type="ChEBI" id="CHEBI:61978"/>
        <dbReference type="EC" id="3.1.3.48"/>
    </reaction>
</comment>
<evidence type="ECO:0000256" key="10">
    <source>
        <dbReference type="ARBA" id="ARBA00023180"/>
    </source>
</evidence>
<gene>
    <name evidence="20" type="ORF">GHT06_022346</name>
</gene>
<dbReference type="GO" id="GO:0016020">
    <property type="term" value="C:membrane"/>
    <property type="evidence" value="ECO:0007669"/>
    <property type="project" value="UniProtKB-SubCell"/>
</dbReference>
<dbReference type="PRINTS" id="PR00700">
    <property type="entry name" value="PRTYPHPHTASE"/>
</dbReference>
<comment type="similarity">
    <text evidence="12">Belongs to the protein-tyrosine phosphatase family. Receptor class subfamily.</text>
</comment>
<protein>
    <recommendedName>
        <fullName evidence="2">protein-tyrosine-phosphatase</fullName>
        <ecNumber evidence="2">3.1.3.48</ecNumber>
    </recommendedName>
</protein>
<evidence type="ECO:0000256" key="6">
    <source>
        <dbReference type="ARBA" id="ARBA00022801"/>
    </source>
</evidence>
<keyword evidence="6" id="KW-0378">Hydrolase</keyword>
<evidence type="ECO:0000259" key="18">
    <source>
        <dbReference type="PROSITE" id="PS50835"/>
    </source>
</evidence>
<dbReference type="FunFam" id="2.60.40.10:FF:001386">
    <property type="entry name" value="Receptor-type tyrosine-protein phosphatase gamma"/>
    <property type="match status" value="1"/>
</dbReference>
<dbReference type="PROSITE" id="PS50055">
    <property type="entry name" value="TYR_PHOSPHATASE_PTP"/>
    <property type="match status" value="2"/>
</dbReference>
<reference evidence="20 21" key="1">
    <citation type="submission" date="2022-05" db="EMBL/GenBank/DDBJ databases">
        <title>A multi-omics perspective on studying reproductive biology in Daphnia sinensis.</title>
        <authorList>
            <person name="Jia J."/>
        </authorList>
    </citation>
    <scope>NUCLEOTIDE SEQUENCE [LARGE SCALE GENOMIC DNA]</scope>
    <source>
        <strain evidence="20 21">WSL</strain>
    </source>
</reference>
<dbReference type="FunFam" id="3.90.190.10:FF:000068">
    <property type="entry name" value="receptor-type tyrosine-protein phosphatase zeta"/>
    <property type="match status" value="1"/>
</dbReference>
<feature type="region of interest" description="Disordered" evidence="13">
    <location>
        <begin position="75"/>
        <end position="97"/>
    </location>
</feature>
<dbReference type="FunFam" id="2.60.40.10:FF:001528">
    <property type="entry name" value="Tyrosine-protein phosphatase 99A"/>
    <property type="match status" value="1"/>
</dbReference>
<evidence type="ECO:0000256" key="11">
    <source>
        <dbReference type="ARBA" id="ARBA00051722"/>
    </source>
</evidence>
<comment type="caution">
    <text evidence="20">The sequence shown here is derived from an EMBL/GenBank/DDBJ whole genome shotgun (WGS) entry which is preliminary data.</text>
</comment>
<dbReference type="Proteomes" id="UP000820818">
    <property type="component" value="Linkage Group LG10"/>
</dbReference>
<evidence type="ECO:0000256" key="13">
    <source>
        <dbReference type="SAM" id="MobiDB-lite"/>
    </source>
</evidence>
<dbReference type="PROSITE" id="PS00383">
    <property type="entry name" value="TYR_PHOSPHATASE_1"/>
    <property type="match status" value="1"/>
</dbReference>
<feature type="compositionally biased region" description="Low complexity" evidence="13">
    <location>
        <begin position="77"/>
        <end position="89"/>
    </location>
</feature>
<keyword evidence="5" id="KW-0677">Repeat</keyword>
<dbReference type="EMBL" id="WJBH02000010">
    <property type="protein sequence ID" value="KAI9552009.1"/>
    <property type="molecule type" value="Genomic_DNA"/>
</dbReference>
<dbReference type="InterPro" id="IPR016130">
    <property type="entry name" value="Tyr_Pase_AS"/>
</dbReference>
<feature type="chain" id="PRO_5042279011" description="protein-tyrosine-phosphatase" evidence="15">
    <location>
        <begin position="29"/>
        <end position="1376"/>
    </location>
</feature>
<feature type="domain" description="Fibronectin type-III" evidence="19">
    <location>
        <begin position="372"/>
        <end position="464"/>
    </location>
</feature>
<dbReference type="InterPro" id="IPR000242">
    <property type="entry name" value="PTP_cat"/>
</dbReference>
<dbReference type="InterPro" id="IPR003595">
    <property type="entry name" value="Tyr_Pase_cat"/>
</dbReference>
<dbReference type="SMART" id="SM00409">
    <property type="entry name" value="IG"/>
    <property type="match status" value="1"/>
</dbReference>
<keyword evidence="8 14" id="KW-1133">Transmembrane helix</keyword>
<dbReference type="PANTHER" id="PTHR19134:SF540">
    <property type="entry name" value="TYROSINE-PROTEIN PHOSPHATASE 99A"/>
    <property type="match status" value="1"/>
</dbReference>
<feature type="signal peptide" evidence="15">
    <location>
        <begin position="1"/>
        <end position="28"/>
    </location>
</feature>
<dbReference type="InterPro" id="IPR036179">
    <property type="entry name" value="Ig-like_dom_sf"/>
</dbReference>
<dbReference type="FunFam" id="2.60.40.10:FF:000028">
    <property type="entry name" value="Neuronal cell adhesion molecule"/>
    <property type="match status" value="1"/>
</dbReference>
<keyword evidence="21" id="KW-1185">Reference proteome</keyword>
<dbReference type="Pfam" id="PF00041">
    <property type="entry name" value="fn3"/>
    <property type="match status" value="3"/>
</dbReference>
<evidence type="ECO:0000256" key="15">
    <source>
        <dbReference type="SAM" id="SignalP"/>
    </source>
</evidence>
<feature type="domain" description="Tyrosine-protein phosphatase" evidence="16">
    <location>
        <begin position="1031"/>
        <end position="1301"/>
    </location>
</feature>
<dbReference type="SMART" id="SM00060">
    <property type="entry name" value="FN3"/>
    <property type="match status" value="4"/>
</dbReference>
<dbReference type="PROSITE" id="PS50835">
    <property type="entry name" value="IG_LIKE"/>
    <property type="match status" value="1"/>
</dbReference>
<dbReference type="InterPro" id="IPR029021">
    <property type="entry name" value="Prot-tyrosine_phosphatase-like"/>
</dbReference>
<dbReference type="InterPro" id="IPR013783">
    <property type="entry name" value="Ig-like_fold"/>
</dbReference>
<evidence type="ECO:0000313" key="20">
    <source>
        <dbReference type="EMBL" id="KAI9552009.1"/>
    </source>
</evidence>
<dbReference type="InterPro" id="IPR036116">
    <property type="entry name" value="FN3_sf"/>
</dbReference>
<dbReference type="EC" id="3.1.3.48" evidence="2"/>
<feature type="domain" description="Fibronectin type-III" evidence="19">
    <location>
        <begin position="169"/>
        <end position="266"/>
    </location>
</feature>
<keyword evidence="10" id="KW-0325">Glycoprotein</keyword>
<feature type="transmembrane region" description="Helical" evidence="14">
    <location>
        <begin position="593"/>
        <end position="618"/>
    </location>
</feature>
<name>A0AAD5KHE7_9CRUS</name>
<dbReference type="SUPFAM" id="SSF49265">
    <property type="entry name" value="Fibronectin type III"/>
    <property type="match status" value="2"/>
</dbReference>
<evidence type="ECO:0000256" key="5">
    <source>
        <dbReference type="ARBA" id="ARBA00022737"/>
    </source>
</evidence>
<dbReference type="InterPro" id="IPR000387">
    <property type="entry name" value="Tyr_Pase_dom"/>
</dbReference>
<keyword evidence="7" id="KW-0904">Protein phosphatase</keyword>
<proteinExistence type="inferred from homology"/>
<dbReference type="PROSITE" id="PS50853">
    <property type="entry name" value="FN3"/>
    <property type="match status" value="4"/>
</dbReference>
<evidence type="ECO:0000256" key="3">
    <source>
        <dbReference type="ARBA" id="ARBA00022692"/>
    </source>
</evidence>
<evidence type="ECO:0000256" key="4">
    <source>
        <dbReference type="ARBA" id="ARBA00022729"/>
    </source>
</evidence>
<dbReference type="PANTHER" id="PTHR19134">
    <property type="entry name" value="RECEPTOR-TYPE TYROSINE-PROTEIN PHOSPHATASE"/>
    <property type="match status" value="1"/>
</dbReference>
<feature type="domain" description="Tyrosine specific protein phosphatases" evidence="17">
    <location>
        <begin position="883"/>
        <end position="957"/>
    </location>
</feature>
<evidence type="ECO:0000259" key="17">
    <source>
        <dbReference type="PROSITE" id="PS50056"/>
    </source>
</evidence>
<organism evidence="20 21">
    <name type="scientific">Daphnia sinensis</name>
    <dbReference type="NCBI Taxonomy" id="1820382"/>
    <lineage>
        <taxon>Eukaryota</taxon>
        <taxon>Metazoa</taxon>
        <taxon>Ecdysozoa</taxon>
        <taxon>Arthropoda</taxon>
        <taxon>Crustacea</taxon>
        <taxon>Branchiopoda</taxon>
        <taxon>Diplostraca</taxon>
        <taxon>Cladocera</taxon>
        <taxon>Anomopoda</taxon>
        <taxon>Daphniidae</taxon>
        <taxon>Daphnia</taxon>
        <taxon>Daphnia similis group</taxon>
    </lineage>
</organism>
<comment type="subcellular location">
    <subcellularLocation>
        <location evidence="1">Membrane</location>
        <topology evidence="1">Single-pass type I membrane protein</topology>
    </subcellularLocation>
</comment>
<evidence type="ECO:0000256" key="12">
    <source>
        <dbReference type="ARBA" id="ARBA00061343"/>
    </source>
</evidence>
<dbReference type="SUPFAM" id="SSF52799">
    <property type="entry name" value="(Phosphotyrosine protein) phosphatases II"/>
    <property type="match status" value="2"/>
</dbReference>
<evidence type="ECO:0000256" key="2">
    <source>
        <dbReference type="ARBA" id="ARBA00013064"/>
    </source>
</evidence>
<dbReference type="InterPro" id="IPR050348">
    <property type="entry name" value="Protein-Tyr_Phosphatase"/>
</dbReference>
<feature type="domain" description="Fibronectin type-III" evidence="19">
    <location>
        <begin position="465"/>
        <end position="563"/>
    </location>
</feature>
<accession>A0AAD5KHE7</accession>
<dbReference type="GO" id="GO:0004725">
    <property type="term" value="F:protein tyrosine phosphatase activity"/>
    <property type="evidence" value="ECO:0007669"/>
    <property type="project" value="UniProtKB-EC"/>
</dbReference>
<evidence type="ECO:0000259" key="19">
    <source>
        <dbReference type="PROSITE" id="PS50853"/>
    </source>
</evidence>
<evidence type="ECO:0000313" key="21">
    <source>
        <dbReference type="Proteomes" id="UP000820818"/>
    </source>
</evidence>
<keyword evidence="9 14" id="KW-0472">Membrane</keyword>
<dbReference type="SMART" id="SM00404">
    <property type="entry name" value="PTPc_motif"/>
    <property type="match status" value="2"/>
</dbReference>
<dbReference type="InterPro" id="IPR007110">
    <property type="entry name" value="Ig-like_dom"/>
</dbReference>
<dbReference type="Pfam" id="PF00102">
    <property type="entry name" value="Y_phosphatase"/>
    <property type="match status" value="2"/>
</dbReference>
<evidence type="ECO:0000256" key="7">
    <source>
        <dbReference type="ARBA" id="ARBA00022912"/>
    </source>
</evidence>
<dbReference type="CDD" id="cd00063">
    <property type="entry name" value="FN3"/>
    <property type="match status" value="4"/>
</dbReference>
<dbReference type="SMART" id="SM00194">
    <property type="entry name" value="PTPc"/>
    <property type="match status" value="2"/>
</dbReference>
<keyword evidence="4 15" id="KW-0732">Signal</keyword>
<dbReference type="CDD" id="cd14549">
    <property type="entry name" value="R5-PTPc-1"/>
    <property type="match status" value="1"/>
</dbReference>
<dbReference type="PROSITE" id="PS50056">
    <property type="entry name" value="TYR_PHOSPHATASE_2"/>
    <property type="match status" value="1"/>
</dbReference>
<evidence type="ECO:0000256" key="9">
    <source>
        <dbReference type="ARBA" id="ARBA00023136"/>
    </source>
</evidence>
<dbReference type="InterPro" id="IPR003599">
    <property type="entry name" value="Ig_sub"/>
</dbReference>
<sequence>MMKHRLNKTLLPALVLMLLSLLSSPVGANIFDISALSYQTVIVKAGHSVNLTCPGVSELSLISALEWRCQGCNLPPSTSSSSSSSLASSMNGTRAGSHGETSAVKLVEYSNNAVVVWNNQERMSLDSQTYALLFFPVRHYDHGEYTCLVNERRRPDTIIHLVVQDVPDPPGRPLIMGFTSRSVNLSWAPSLSSHGSPISHYIIHTRVGEEGEWDVQNALVTLTNATSSQVIGLLPYTVYSFRVVAINALGPSTPSRESYYMVTLREVPDGKPQVMSAHNSSSTSIYLNWKPPPKSSIHGEFLGYRLAYKERDDTSSESVQEIFLRDPSIESHAIQGLQTFTQYMISLQVFNPEGLGPSSTVIVMTDEGVPGKPLNVSIGDVNDSTIALSWSEPENPNGVIKGYRIYFMRKNFTDVQTVRNGEKFQKFVLTDLEPYMEYKLWLKAFTWKHEGEPSEPIVVQTDVRGPSAPRIANLTCHNADTLFLQWHRPSIYNKSIDLYYIYYRREDAWDFEELAVATTTDRLDHMMFLPNLTTNVMYEVKIRGATRSLFSPSKIYPGLFSESRKIFVALDCDRLSLSHVQSGSEIYSQEIELSAGMVAAMVCASFALLLVILAFVLWRKYFQAAYYYLDDGPPTTPPLNQPAWDGGEPPTHNNMTIIVDDDSDFAESKNKEFGVNAKGPIPVPLFPQHVATLHADGDIGFSKEYEAIQSVSFQGELNSEHSMNEDNKNKNRYLNIVAYDHSRVQLRPLPGQKKSTDYINANYIDGFQQCRGYIGTQGPLPSTFDAFWRMIWEQRVAVIVMITNLVERGRRKCDMYWPKEGVETHGVIQVKLVNEDARATYTIRTFSIRHLKLKKKKSQNAERIVLQFHYTNWPDHGTPEHPLPILSFVRQSAAANPIGAGPIIVHCSAGVGRTGTYIVLDAMLKQIECKNELNIRGFLCHIRNQRNFLVQTEEQYIFIHDALLEAIQAGNTNVHSSQLTRYLQLLQSGLPASLLSDKIIGSNSTASTLDTTTTTMTMNSIGSQEDLWLLLDHQFHLVTNFLVQDFHLSSAVKNCNVHKNRNAALVSVESARVYLTPKPGVEGSDYINATWLQGYQKLKEFIVTQHPLEATVSDFWQMVWDHNSQTVVVLSDTTDDDYQVFWPLKQVDVEFENFRVRFIDEHKIQLPAVGNHPAHPDEYVTQIEVAAQSLQDDYELRVRIFYCPSWPYRGAANPDLAALFRLPKLVIDSHQQYQNGPVVVVDRFGGTEAATLCALTTLMQQLSRDQHVDVYMYAKLYHSKRPNVWPSRDDYMFLYRCVEALHHHLPVPPSTPPTLHTSFSLPLQLNGYAGGGIGDTVSLTSLPPLCTTPSATSPNGDVVCFRIPPDGMEQEMVDVV</sequence>
<dbReference type="FunFam" id="3.90.190.10:FF:000013">
    <property type="entry name" value="receptor-type tyrosine-protein phosphatase zeta isoform X1"/>
    <property type="match status" value="1"/>
</dbReference>
<feature type="domain" description="Ig-like" evidence="18">
    <location>
        <begin position="12"/>
        <end position="159"/>
    </location>
</feature>
<dbReference type="GO" id="GO:0048666">
    <property type="term" value="P:neuron development"/>
    <property type="evidence" value="ECO:0007669"/>
    <property type="project" value="UniProtKB-ARBA"/>
</dbReference>
<dbReference type="Gene3D" id="2.60.40.10">
    <property type="entry name" value="Immunoglobulins"/>
    <property type="match status" value="5"/>
</dbReference>
<dbReference type="InterPro" id="IPR003961">
    <property type="entry name" value="FN3_dom"/>
</dbReference>
<evidence type="ECO:0000259" key="16">
    <source>
        <dbReference type="PROSITE" id="PS50055"/>
    </source>
</evidence>
<dbReference type="Gene3D" id="3.90.190.10">
    <property type="entry name" value="Protein tyrosine phosphatase superfamily"/>
    <property type="match status" value="2"/>
</dbReference>
<evidence type="ECO:0000256" key="8">
    <source>
        <dbReference type="ARBA" id="ARBA00022989"/>
    </source>
</evidence>
<feature type="domain" description="Tyrosine-protein phosphatase" evidence="16">
    <location>
        <begin position="701"/>
        <end position="966"/>
    </location>
</feature>
<dbReference type="SUPFAM" id="SSF48726">
    <property type="entry name" value="Immunoglobulin"/>
    <property type="match status" value="1"/>
</dbReference>
<feature type="domain" description="Fibronectin type-III" evidence="19">
    <location>
        <begin position="271"/>
        <end position="369"/>
    </location>
</feature>